<dbReference type="PANTHER" id="PTHR45947">
    <property type="entry name" value="SULFOQUINOVOSYL TRANSFERASE SQD2"/>
    <property type="match status" value="1"/>
</dbReference>
<dbReference type="AlphaFoldDB" id="A0AAW9HUI0"/>
<dbReference type="Proteomes" id="UP001275049">
    <property type="component" value="Unassembled WGS sequence"/>
</dbReference>
<evidence type="ECO:0000256" key="2">
    <source>
        <dbReference type="ARBA" id="ARBA00022679"/>
    </source>
</evidence>
<dbReference type="EC" id="2.4.-.-" evidence="6"/>
<dbReference type="PANTHER" id="PTHR45947:SF3">
    <property type="entry name" value="SULFOQUINOVOSYL TRANSFERASE SQD2"/>
    <property type="match status" value="1"/>
</dbReference>
<evidence type="ECO:0000259" key="3">
    <source>
        <dbReference type="Pfam" id="PF00534"/>
    </source>
</evidence>
<evidence type="ECO:0000256" key="1">
    <source>
        <dbReference type="ARBA" id="ARBA00022676"/>
    </source>
</evidence>
<keyword evidence="7" id="KW-1185">Reference proteome</keyword>
<dbReference type="RefSeq" id="WP_022866794.1">
    <property type="nucleotide sequence ID" value="NZ_CAMYCL010000006.1"/>
</dbReference>
<dbReference type="InterPro" id="IPR028098">
    <property type="entry name" value="Glyco_trans_4-like_N"/>
</dbReference>
<organism evidence="6 8">
    <name type="scientific">Actinotignum urinale</name>
    <dbReference type="NCBI Taxonomy" id="190146"/>
    <lineage>
        <taxon>Bacteria</taxon>
        <taxon>Bacillati</taxon>
        <taxon>Actinomycetota</taxon>
        <taxon>Actinomycetes</taxon>
        <taxon>Actinomycetales</taxon>
        <taxon>Actinomycetaceae</taxon>
        <taxon>Actinotignum</taxon>
    </lineage>
</organism>
<accession>A0AAW9HUI0</accession>
<dbReference type="Proteomes" id="UP001281731">
    <property type="component" value="Unassembled WGS sequence"/>
</dbReference>
<proteinExistence type="predicted"/>
<feature type="domain" description="Glycosyltransferase subfamily 4-like N-terminal" evidence="4">
    <location>
        <begin position="14"/>
        <end position="175"/>
    </location>
</feature>
<dbReference type="InterPro" id="IPR001296">
    <property type="entry name" value="Glyco_trans_1"/>
</dbReference>
<dbReference type="Pfam" id="PF00534">
    <property type="entry name" value="Glycos_transf_1"/>
    <property type="match status" value="1"/>
</dbReference>
<comment type="caution">
    <text evidence="6">The sequence shown here is derived from an EMBL/GenBank/DDBJ whole genome shotgun (WGS) entry which is preliminary data.</text>
</comment>
<dbReference type="SUPFAM" id="SSF53756">
    <property type="entry name" value="UDP-Glycosyltransferase/glycogen phosphorylase"/>
    <property type="match status" value="1"/>
</dbReference>
<evidence type="ECO:0000313" key="7">
    <source>
        <dbReference type="Proteomes" id="UP001275049"/>
    </source>
</evidence>
<dbReference type="GO" id="GO:0016758">
    <property type="term" value="F:hexosyltransferase activity"/>
    <property type="evidence" value="ECO:0007669"/>
    <property type="project" value="TreeGrafter"/>
</dbReference>
<feature type="domain" description="Glycosyl transferase family 1" evidence="3">
    <location>
        <begin position="217"/>
        <end position="371"/>
    </location>
</feature>
<name>A0AAW9HUI0_9ACTO</name>
<protein>
    <submittedName>
        <fullName evidence="6">Glycosyltransferase family 4 protein</fullName>
        <ecNumber evidence="6">2.4.-.-</ecNumber>
    </submittedName>
</protein>
<evidence type="ECO:0000313" key="8">
    <source>
        <dbReference type="Proteomes" id="UP001281731"/>
    </source>
</evidence>
<reference evidence="6 7" key="1">
    <citation type="submission" date="2023-10" db="EMBL/GenBank/DDBJ databases">
        <title>Whole Genome based description of the genera Actinobaculum and Actinotignum reveals a complex phylogenetic relationship within the species included in the genus Actinotignum.</title>
        <authorList>
            <person name="Jensen C.S."/>
            <person name="Dargis R."/>
            <person name="Kemp M."/>
            <person name="Christensen J.J."/>
        </authorList>
    </citation>
    <scope>NUCLEOTIDE SEQUENCE</scope>
    <source>
        <strain evidence="6">SLA_B511</strain>
        <strain evidence="5 7">SLA_B974</strain>
    </source>
</reference>
<dbReference type="Pfam" id="PF13439">
    <property type="entry name" value="Glyco_transf_4"/>
    <property type="match status" value="1"/>
</dbReference>
<sequence>MKIAMVTDSFAPNVGGIESQVRDLALQLQARGHDLIIVTATPSATGSRTGTYPDYVGGLRVQRVTSRFLGRTPVTPVARRQLLASLSGADVVHIHTGLVSPFAWQAAMVCHEYSLPAVMSWHCVLEPWQYALTPLRTILRSGIRHNIVASRARSEVAYVTDSPHITVIHDGVSVDFWRGIARKRLEKSGERAVSSTSSYNNLNPVADEKGSGEATRASKLTVVSARRLAPRKRVRALIDAVATVREWTGADVRLTIFGDGCLKGVLERYLAVKNYFWVELPGKKTREELARAYENADIYASLSTREAFGIATLEARAAGLPIVSPQGTGADDFIDNEFNGLLSEANNDDDFARKLAYLVVNRPLRERIANTNATTNPQENWDVVCEQTLEEYLRVFSPRQQCFAEHQ</sequence>
<evidence type="ECO:0000313" key="5">
    <source>
        <dbReference type="EMBL" id="MDY5133460.1"/>
    </source>
</evidence>
<evidence type="ECO:0000259" key="4">
    <source>
        <dbReference type="Pfam" id="PF13439"/>
    </source>
</evidence>
<dbReference type="EMBL" id="JAWNGA010000012">
    <property type="protein sequence ID" value="MDY5133460.1"/>
    <property type="molecule type" value="Genomic_DNA"/>
</dbReference>
<evidence type="ECO:0000313" key="6">
    <source>
        <dbReference type="EMBL" id="MDY5155304.1"/>
    </source>
</evidence>
<dbReference type="GO" id="GO:1901137">
    <property type="term" value="P:carbohydrate derivative biosynthetic process"/>
    <property type="evidence" value="ECO:0007669"/>
    <property type="project" value="UniProtKB-ARBA"/>
</dbReference>
<gene>
    <name evidence="6" type="ORF">R6G80_06150</name>
    <name evidence="5" type="ORF">R6G86_06880</name>
</gene>
<dbReference type="InterPro" id="IPR050194">
    <property type="entry name" value="Glycosyltransferase_grp1"/>
</dbReference>
<dbReference type="Gene3D" id="3.40.50.2000">
    <property type="entry name" value="Glycogen Phosphorylase B"/>
    <property type="match status" value="2"/>
</dbReference>
<keyword evidence="2 6" id="KW-0808">Transferase</keyword>
<dbReference type="CDD" id="cd03801">
    <property type="entry name" value="GT4_PimA-like"/>
    <property type="match status" value="1"/>
</dbReference>
<dbReference type="EMBL" id="JAWNGC010000007">
    <property type="protein sequence ID" value="MDY5155304.1"/>
    <property type="molecule type" value="Genomic_DNA"/>
</dbReference>
<keyword evidence="1 6" id="KW-0328">Glycosyltransferase</keyword>